<dbReference type="PANTHER" id="PTHR10974">
    <property type="entry name" value="FI08016P-RELATED"/>
    <property type="match status" value="1"/>
</dbReference>
<gene>
    <name evidence="1" type="ORF">PMACD_LOCUS2559</name>
</gene>
<comment type="caution">
    <text evidence="1">The sequence shown here is derived from an EMBL/GenBank/DDBJ whole genome shotgun (WGS) entry which is preliminary data.</text>
</comment>
<dbReference type="CDD" id="cd16021">
    <property type="entry name" value="ALP_like"/>
    <property type="match status" value="1"/>
</dbReference>
<dbReference type="OrthoDB" id="413313at2759"/>
<dbReference type="FunFam" id="3.40.720.10:FF:000017">
    <property type="entry name" value="Predicted protein"/>
    <property type="match status" value="1"/>
</dbReference>
<dbReference type="SUPFAM" id="SSF53649">
    <property type="entry name" value="Alkaline phosphatase-like"/>
    <property type="match status" value="1"/>
</dbReference>
<evidence type="ECO:0008006" key="3">
    <source>
        <dbReference type="Google" id="ProtNLM"/>
    </source>
</evidence>
<sequence>MNENYIRASLKPYTINFAHSDGSFTIKTEGCTIPELQPFDKSVKKFIERPKHIKQCENFNTSFLENNRTHIWINRKNLRYFNLSDSTNITCCYKSFYRPLAIDDISSADNDDRVKYNDCIDFSSFIEVTNEFVKVSCVYEFTTIYEQFFAFTPKKPLLNVREDINEEQEFYNVIVMGIDAISRLNFHRTMPRTLAFLKKRGAIELLGYNKVGDNTFPNLVPMLLGIREQDLKNTCWPNSKSTFDYCPFIWNAFKDAGYYTAFGEDSASLGTFNFEKFGFIQSPVDYYLHTFMHEAEKYSGNNRDFNSYICMGNVFFYNVLLDYIENLTNALKSMKFFGFFWEVTMSHDYLNYPMLMDDSYEEFLISLDDSGTLENTVLILLSDHGIRWGDIRFTKQGRLEERLPFIHILLPPSFSQNYREAYKNMYLNSHRLTTPFDIHATLIDLVNLESINDNNILLRSLTQYSKDKSISLFLSIPDNRTCKAAGIEDHWCTCNKGIKLSTHSAEGRQTADYLITYLNSLVSKNSKCAKLFLKEIMEVTEMIVGTPNEIEVGWREFLIVVRVSPSDAVFEATLRQNNNNWSLTGTVSRLNLYGEQSNCEHNYQLKLYCYCQL</sequence>
<dbReference type="PANTHER" id="PTHR10974:SF1">
    <property type="entry name" value="FI08016P-RELATED"/>
    <property type="match status" value="1"/>
</dbReference>
<name>A0A821NIZ2_9NEOP</name>
<reference evidence="1" key="1">
    <citation type="submission" date="2021-02" db="EMBL/GenBank/DDBJ databases">
        <authorList>
            <person name="Steward A R."/>
        </authorList>
    </citation>
    <scope>NUCLEOTIDE SEQUENCE</scope>
</reference>
<accession>A0A821NIZ2</accession>
<dbReference type="Pfam" id="PF02995">
    <property type="entry name" value="DUF229"/>
    <property type="match status" value="1"/>
</dbReference>
<dbReference type="Gene3D" id="3.40.720.10">
    <property type="entry name" value="Alkaline Phosphatase, subunit A"/>
    <property type="match status" value="1"/>
</dbReference>
<dbReference type="AlphaFoldDB" id="A0A821NIZ2"/>
<organism evidence="1 2">
    <name type="scientific">Pieris macdunnoughi</name>
    <dbReference type="NCBI Taxonomy" id="345717"/>
    <lineage>
        <taxon>Eukaryota</taxon>
        <taxon>Metazoa</taxon>
        <taxon>Ecdysozoa</taxon>
        <taxon>Arthropoda</taxon>
        <taxon>Hexapoda</taxon>
        <taxon>Insecta</taxon>
        <taxon>Pterygota</taxon>
        <taxon>Neoptera</taxon>
        <taxon>Endopterygota</taxon>
        <taxon>Lepidoptera</taxon>
        <taxon>Glossata</taxon>
        <taxon>Ditrysia</taxon>
        <taxon>Papilionoidea</taxon>
        <taxon>Pieridae</taxon>
        <taxon>Pierinae</taxon>
        <taxon>Pieris</taxon>
    </lineage>
</organism>
<dbReference type="InterPro" id="IPR017850">
    <property type="entry name" value="Alkaline_phosphatase_core_sf"/>
</dbReference>
<dbReference type="GO" id="GO:0005615">
    <property type="term" value="C:extracellular space"/>
    <property type="evidence" value="ECO:0007669"/>
    <property type="project" value="TreeGrafter"/>
</dbReference>
<keyword evidence="2" id="KW-1185">Reference proteome</keyword>
<protein>
    <recommendedName>
        <fullName evidence="3">DUF229 domain containing protein</fullName>
    </recommendedName>
</protein>
<dbReference type="EMBL" id="CAJOBZ010000004">
    <property type="protein sequence ID" value="CAF4785085.1"/>
    <property type="molecule type" value="Genomic_DNA"/>
</dbReference>
<dbReference type="Proteomes" id="UP000663880">
    <property type="component" value="Unassembled WGS sequence"/>
</dbReference>
<evidence type="ECO:0000313" key="2">
    <source>
        <dbReference type="Proteomes" id="UP000663880"/>
    </source>
</evidence>
<proteinExistence type="predicted"/>
<evidence type="ECO:0000313" key="1">
    <source>
        <dbReference type="EMBL" id="CAF4785085.1"/>
    </source>
</evidence>
<dbReference type="InterPro" id="IPR004245">
    <property type="entry name" value="DUF229"/>
</dbReference>